<dbReference type="InterPro" id="IPR013783">
    <property type="entry name" value="Ig-like_fold"/>
</dbReference>
<keyword evidence="2" id="KW-0119">Carbohydrate metabolism</keyword>
<keyword evidence="2" id="KW-0624">Polysaccharide degradation</keyword>
<evidence type="ECO:0000313" key="5">
    <source>
        <dbReference type="EMBL" id="PWN04031.1"/>
    </source>
</evidence>
<organism evidence="5 6">
    <name type="scientific">Nocardioides silvaticus</name>
    <dbReference type="NCBI Taxonomy" id="2201891"/>
    <lineage>
        <taxon>Bacteria</taxon>
        <taxon>Bacillati</taxon>
        <taxon>Actinomycetota</taxon>
        <taxon>Actinomycetes</taxon>
        <taxon>Propionibacteriales</taxon>
        <taxon>Nocardioidaceae</taxon>
        <taxon>Nocardioides</taxon>
    </lineage>
</organism>
<gene>
    <name evidence="5" type="ORF">DJ010_05975</name>
</gene>
<dbReference type="InterPro" id="IPR013830">
    <property type="entry name" value="SGNH_hydro"/>
</dbReference>
<dbReference type="GO" id="GO:0000272">
    <property type="term" value="P:polysaccharide catabolic process"/>
    <property type="evidence" value="ECO:0007669"/>
    <property type="project" value="UniProtKB-KW"/>
</dbReference>
<protein>
    <recommendedName>
        <fullName evidence="4">Fibronectin type-III domain-containing protein</fullName>
    </recommendedName>
</protein>
<evidence type="ECO:0000259" key="4">
    <source>
        <dbReference type="PROSITE" id="PS50853"/>
    </source>
</evidence>
<dbReference type="Gene3D" id="3.40.50.1110">
    <property type="entry name" value="SGNH hydrolase"/>
    <property type="match status" value="1"/>
</dbReference>
<accession>A0A316TKA3</accession>
<evidence type="ECO:0000256" key="2">
    <source>
        <dbReference type="ARBA" id="ARBA00023326"/>
    </source>
</evidence>
<dbReference type="EMBL" id="QGDD01000002">
    <property type="protein sequence ID" value="PWN04031.1"/>
    <property type="molecule type" value="Genomic_DNA"/>
</dbReference>
<dbReference type="InterPro" id="IPR051532">
    <property type="entry name" value="Ester_Hydrolysis_Enzymes"/>
</dbReference>
<comment type="caution">
    <text evidence="5">The sequence shown here is derived from an EMBL/GenBank/DDBJ whole genome shotgun (WGS) entry which is preliminary data.</text>
</comment>
<dbReference type="Pfam" id="PF13472">
    <property type="entry name" value="Lipase_GDSL_2"/>
    <property type="match status" value="1"/>
</dbReference>
<evidence type="ECO:0000313" key="6">
    <source>
        <dbReference type="Proteomes" id="UP000245507"/>
    </source>
</evidence>
<proteinExistence type="predicted"/>
<dbReference type="InterPro" id="IPR036116">
    <property type="entry name" value="FN3_sf"/>
</dbReference>
<dbReference type="PANTHER" id="PTHR30383:SF5">
    <property type="entry name" value="SGNH HYDROLASE-TYPE ESTERASE DOMAIN-CONTAINING PROTEIN"/>
    <property type="match status" value="1"/>
</dbReference>
<feature type="region of interest" description="Disordered" evidence="3">
    <location>
        <begin position="366"/>
        <end position="386"/>
    </location>
</feature>
<keyword evidence="6" id="KW-1185">Reference proteome</keyword>
<dbReference type="InterPro" id="IPR036514">
    <property type="entry name" value="SGNH_hydro_sf"/>
</dbReference>
<dbReference type="AlphaFoldDB" id="A0A316TKA3"/>
<evidence type="ECO:0000256" key="3">
    <source>
        <dbReference type="SAM" id="MobiDB-lite"/>
    </source>
</evidence>
<keyword evidence="1" id="KW-0378">Hydrolase</keyword>
<dbReference type="SUPFAM" id="SSF52266">
    <property type="entry name" value="SGNH hydrolase"/>
    <property type="match status" value="1"/>
</dbReference>
<dbReference type="GO" id="GO:0004622">
    <property type="term" value="F:phosphatidylcholine lysophospholipase activity"/>
    <property type="evidence" value="ECO:0007669"/>
    <property type="project" value="TreeGrafter"/>
</dbReference>
<feature type="region of interest" description="Disordered" evidence="3">
    <location>
        <begin position="1"/>
        <end position="32"/>
    </location>
</feature>
<evidence type="ECO:0000256" key="1">
    <source>
        <dbReference type="ARBA" id="ARBA00023295"/>
    </source>
</evidence>
<reference evidence="5 6" key="1">
    <citation type="submission" date="2018-05" db="EMBL/GenBank/DDBJ databases">
        <title>Nocardioides silvaticus genome.</title>
        <authorList>
            <person name="Li C."/>
            <person name="Wang G."/>
        </authorList>
    </citation>
    <scope>NUCLEOTIDE SEQUENCE [LARGE SCALE GENOMIC DNA]</scope>
    <source>
        <strain evidence="5 6">CCTCC AB 2018079</strain>
    </source>
</reference>
<feature type="domain" description="Fibronectin type-III" evidence="4">
    <location>
        <begin position="294"/>
        <end position="386"/>
    </location>
</feature>
<keyword evidence="1" id="KW-0326">Glycosidase</keyword>
<dbReference type="PANTHER" id="PTHR30383">
    <property type="entry name" value="THIOESTERASE 1/PROTEASE 1/LYSOPHOSPHOLIPASE L1"/>
    <property type="match status" value="1"/>
</dbReference>
<sequence>MGAVHQQRHPVPGPHARRHGSHSRVPVVRTGRGGSRLRTAAGLVLALLVLGLLPVPVPPVSPGPAGAAVPPRPVRILLLGDSVTQGSAGDWTWRYRLWQHFERAGVAVNLVGPRDDLWNDVTKRHGSGAYVDPGFDSDHAARWGMTIEAPDAPVGDLVVQFRPDVVVVMLGINDLFVDPPESVAGRTTELVAEVREAAPATSLVLAEVTQTWFTTAPAFNELLAEVASTADQPGSRVVVARTAADYNRDADTWDNSHPNARGEVKIAAAVADALSEIGVGPPADRPLPAVQVGPRTGARLRAAARVRGARLTWRGPPGATAQLVWRRDLTRGTRWQRLPRQVSGTATTIRSLRPGHRYRFRLQPVKGDDRPQGRVFSNPATVVPTR</sequence>
<dbReference type="Proteomes" id="UP000245507">
    <property type="component" value="Unassembled WGS sequence"/>
</dbReference>
<dbReference type="Gene3D" id="2.60.40.10">
    <property type="entry name" value="Immunoglobulins"/>
    <property type="match status" value="1"/>
</dbReference>
<dbReference type="PROSITE" id="PS50853">
    <property type="entry name" value="FN3"/>
    <property type="match status" value="1"/>
</dbReference>
<dbReference type="GO" id="GO:0016798">
    <property type="term" value="F:hydrolase activity, acting on glycosyl bonds"/>
    <property type="evidence" value="ECO:0007669"/>
    <property type="project" value="UniProtKB-KW"/>
</dbReference>
<dbReference type="SUPFAM" id="SSF49265">
    <property type="entry name" value="Fibronectin type III"/>
    <property type="match status" value="1"/>
</dbReference>
<name>A0A316TKA3_9ACTN</name>
<dbReference type="InterPro" id="IPR003961">
    <property type="entry name" value="FN3_dom"/>
</dbReference>